<evidence type="ECO:0000256" key="3">
    <source>
        <dbReference type="ARBA" id="ARBA00022490"/>
    </source>
</evidence>
<keyword evidence="8" id="KW-0275">Fatty acid biosynthesis</keyword>
<dbReference type="InterPro" id="IPR016039">
    <property type="entry name" value="Thiolase-like"/>
</dbReference>
<dbReference type="NCBIfam" id="NF006829">
    <property type="entry name" value="PRK09352.1"/>
    <property type="match status" value="1"/>
</dbReference>
<evidence type="ECO:0000256" key="8">
    <source>
        <dbReference type="ARBA" id="ARBA00023160"/>
    </source>
</evidence>
<evidence type="ECO:0000313" key="12">
    <source>
        <dbReference type="EMBL" id="CAB4330674.1"/>
    </source>
</evidence>
<name>A0A6J5YKT6_9ZZZZ</name>
<dbReference type="Gene3D" id="3.40.47.10">
    <property type="match status" value="2"/>
</dbReference>
<keyword evidence="4" id="KW-0444">Lipid biosynthesis</keyword>
<dbReference type="Pfam" id="PF08541">
    <property type="entry name" value="ACP_syn_III_C"/>
    <property type="match status" value="1"/>
</dbReference>
<comment type="similarity">
    <text evidence="2">Belongs to the thiolase-like superfamily. FabH family.</text>
</comment>
<dbReference type="HAMAP" id="MF_01815">
    <property type="entry name" value="FabH"/>
    <property type="match status" value="1"/>
</dbReference>
<evidence type="ECO:0000259" key="10">
    <source>
        <dbReference type="Pfam" id="PF08541"/>
    </source>
</evidence>
<dbReference type="InterPro" id="IPR013747">
    <property type="entry name" value="ACP_syn_III_C"/>
</dbReference>
<dbReference type="PANTHER" id="PTHR34069">
    <property type="entry name" value="3-OXOACYL-[ACYL-CARRIER-PROTEIN] SYNTHASE 3"/>
    <property type="match status" value="1"/>
</dbReference>
<reference evidence="12" key="1">
    <citation type="submission" date="2020-05" db="EMBL/GenBank/DDBJ databases">
        <authorList>
            <person name="Chiriac C."/>
            <person name="Salcher M."/>
            <person name="Ghai R."/>
            <person name="Kavagutti S V."/>
        </authorList>
    </citation>
    <scope>NUCLEOTIDE SEQUENCE</scope>
</reference>
<evidence type="ECO:0000256" key="2">
    <source>
        <dbReference type="ARBA" id="ARBA00008642"/>
    </source>
</evidence>
<evidence type="ECO:0000256" key="4">
    <source>
        <dbReference type="ARBA" id="ARBA00022516"/>
    </source>
</evidence>
<evidence type="ECO:0000256" key="7">
    <source>
        <dbReference type="ARBA" id="ARBA00023098"/>
    </source>
</evidence>
<dbReference type="EMBL" id="CAESAJ010000007">
    <property type="protein sequence ID" value="CAB4330674.1"/>
    <property type="molecule type" value="Genomic_DNA"/>
</dbReference>
<dbReference type="InterPro" id="IPR004655">
    <property type="entry name" value="FabH"/>
</dbReference>
<dbReference type="GO" id="GO:0004315">
    <property type="term" value="F:3-oxoacyl-[acyl-carrier-protein] synthase activity"/>
    <property type="evidence" value="ECO:0007669"/>
    <property type="project" value="InterPro"/>
</dbReference>
<organism evidence="12">
    <name type="scientific">freshwater metagenome</name>
    <dbReference type="NCBI Taxonomy" id="449393"/>
    <lineage>
        <taxon>unclassified sequences</taxon>
        <taxon>metagenomes</taxon>
        <taxon>ecological metagenomes</taxon>
    </lineage>
</organism>
<dbReference type="NCBIfam" id="TIGR00747">
    <property type="entry name" value="fabH"/>
    <property type="match status" value="1"/>
</dbReference>
<accession>A0A6J5YKT6</accession>
<proteinExistence type="inferred from homology"/>
<dbReference type="Pfam" id="PF08545">
    <property type="entry name" value="ACP_syn_III"/>
    <property type="match status" value="1"/>
</dbReference>
<evidence type="ECO:0000256" key="1">
    <source>
        <dbReference type="ARBA" id="ARBA00005189"/>
    </source>
</evidence>
<dbReference type="GO" id="GO:0006633">
    <property type="term" value="P:fatty acid biosynthetic process"/>
    <property type="evidence" value="ECO:0007669"/>
    <property type="project" value="UniProtKB-KW"/>
</dbReference>
<dbReference type="SUPFAM" id="SSF53901">
    <property type="entry name" value="Thiolase-like"/>
    <property type="match status" value="1"/>
</dbReference>
<dbReference type="PANTHER" id="PTHR34069:SF2">
    <property type="entry name" value="BETA-KETOACYL-[ACYL-CARRIER-PROTEIN] SYNTHASE III"/>
    <property type="match status" value="1"/>
</dbReference>
<evidence type="ECO:0000256" key="9">
    <source>
        <dbReference type="ARBA" id="ARBA00023315"/>
    </source>
</evidence>
<evidence type="ECO:0000259" key="11">
    <source>
        <dbReference type="Pfam" id="PF08545"/>
    </source>
</evidence>
<keyword evidence="9" id="KW-0012">Acyltransferase</keyword>
<dbReference type="InterPro" id="IPR013751">
    <property type="entry name" value="ACP_syn_III_N"/>
</dbReference>
<keyword evidence="3" id="KW-0963">Cytoplasm</keyword>
<keyword evidence="5" id="KW-0808">Transferase</keyword>
<feature type="domain" description="Beta-ketoacyl-[acyl-carrier-protein] synthase III N-terminal" evidence="11">
    <location>
        <begin position="116"/>
        <end position="193"/>
    </location>
</feature>
<gene>
    <name evidence="12" type="ORF">UFOPK3770_00143</name>
</gene>
<sequence>MSKLAIAAPHTFAGLTGLGAYRPERRVTNDEVAVRIDSSDEWIRERSGIVERRFAREDETAASMAAIAGARALKDAGVAAADVDLVIVATFTHRHQTPSAAAEVAHLVGATNAAAFDISAACAGFCYGLGIADGLVRSGQAHTVLLIGTEKLSDFINFDDRGTAFIFADGAGAVVIQETAEQGIGPTVWHADGSAMDAIIMKPDTVQSGRTNEPTQITMEGQRVFRWAVGTMAEICEQAIEKSGISKSELTAFVPHQANLRITKSILKSLELPESVVVSTDIEYSGNTSAASIPLALDALRSEGKVKSGDFILLVGFGAGLAYAAQVARTP</sequence>
<evidence type="ECO:0000256" key="5">
    <source>
        <dbReference type="ARBA" id="ARBA00022679"/>
    </source>
</evidence>
<dbReference type="GO" id="GO:0044550">
    <property type="term" value="P:secondary metabolite biosynthetic process"/>
    <property type="evidence" value="ECO:0007669"/>
    <property type="project" value="TreeGrafter"/>
</dbReference>
<feature type="domain" description="Beta-ketoacyl-[acyl-carrier-protein] synthase III C-terminal" evidence="10">
    <location>
        <begin position="240"/>
        <end position="329"/>
    </location>
</feature>
<dbReference type="AlphaFoldDB" id="A0A6J5YKT6"/>
<comment type="pathway">
    <text evidence="1">Lipid metabolism.</text>
</comment>
<keyword evidence="6" id="KW-0276">Fatty acid metabolism</keyword>
<keyword evidence="7" id="KW-0443">Lipid metabolism</keyword>
<protein>
    <submittedName>
        <fullName evidence="12">Unannotated protein</fullName>
    </submittedName>
</protein>
<dbReference type="CDD" id="cd00830">
    <property type="entry name" value="KAS_III"/>
    <property type="match status" value="1"/>
</dbReference>
<evidence type="ECO:0000256" key="6">
    <source>
        <dbReference type="ARBA" id="ARBA00022832"/>
    </source>
</evidence>